<sequence>MTAMIVENARRVESSPWETTVDVIQRHTGYARDDITADAEFEGDLGVDSIVLVSILADIGNAYGVSLQSTGRGLRTVDDLVQLVRSRLDNEGACSPIPALDKAVDENGKDRDPIFEAVIATLERHTGHSRLRLIEDARLCEDLGLDAAKLMDVLADTAAALDVARRDVTAELVTIGDMIASFARADARSAGLSGSEAQPASFGSVEPPSFSAMGLREGAVESLRNRLRDERGVPEVVRLSDCDTMEKLHAFLRASDAHKIETLVETRERVASARDRFAAPSGDNRTMKDFIGLPHRDLFHKAYEFNTFYRGKQAEQLYWYGMPLESKCRNRAVIFDEITGRRREFLMFASNNYLGLANHPEVIDAIADAARRYGATNTGCRLIGGSNVLHKELERRLARLKRTDDAIVYPSGYSANLGCISALAGHDDLIFTDAINHMSIQDGCKLSGASKKIYPHAVDALERTLEKWADHPGGKLIVTDGVFSMHGDIVDLPKVVALARKYGAKVLVDDAHATGVLGKTGAGTSEHFGMKGEVDLELGTFSKTLSGVGGFVAAKGEVVEYLRFYSNSYVFAATIPASVAAGLIASIDVMEREPQRLEKLWSNIHRLRGLLLSAGFDLGQSASAIIPVVIGDETKTLEFGRLVRARGMFCQTVVYPGVALGDARLRISVTSEHTLEDLDLAAEILIDSATDVGLRCEPQGAPAFSGAAF</sequence>
<accession>A0ABN6VKF9</accession>
<proteinExistence type="predicted"/>
<dbReference type="SUPFAM" id="SSF53383">
    <property type="entry name" value="PLP-dependent transferases"/>
    <property type="match status" value="1"/>
</dbReference>
<dbReference type="InterPro" id="IPR036736">
    <property type="entry name" value="ACP-like_sf"/>
</dbReference>
<dbReference type="InterPro" id="IPR009081">
    <property type="entry name" value="PP-bd_ACP"/>
</dbReference>
<geneLocation type="plasmid" evidence="5 6">
    <name>pSS37A-Re-1</name>
</geneLocation>
<evidence type="ECO:0000259" key="4">
    <source>
        <dbReference type="Pfam" id="PF00550"/>
    </source>
</evidence>
<evidence type="ECO:0000256" key="1">
    <source>
        <dbReference type="ARBA" id="ARBA00001933"/>
    </source>
</evidence>
<dbReference type="InterPro" id="IPR050087">
    <property type="entry name" value="AON_synthase_class-II"/>
</dbReference>
<dbReference type="InterPro" id="IPR015424">
    <property type="entry name" value="PyrdxlP-dep_Trfase"/>
</dbReference>
<protein>
    <submittedName>
        <fullName evidence="5">8-amino-7-oxononanoate synthase</fullName>
    </submittedName>
</protein>
<keyword evidence="5" id="KW-0614">Plasmid</keyword>
<gene>
    <name evidence="5" type="ORF">SS37A_37690</name>
</gene>
<keyword evidence="2" id="KW-0808">Transferase</keyword>
<dbReference type="RefSeq" id="WP_281932210.1">
    <property type="nucleotide sequence ID" value="NZ_AP027143.1"/>
</dbReference>
<keyword evidence="6" id="KW-1185">Reference proteome</keyword>
<dbReference type="Pfam" id="PF00550">
    <property type="entry name" value="PP-binding"/>
    <property type="match status" value="1"/>
</dbReference>
<dbReference type="PANTHER" id="PTHR13693:SF3">
    <property type="entry name" value="LD36009P"/>
    <property type="match status" value="1"/>
</dbReference>
<evidence type="ECO:0000313" key="5">
    <source>
        <dbReference type="EMBL" id="BDV36239.1"/>
    </source>
</evidence>
<dbReference type="Gene3D" id="1.10.1200.10">
    <property type="entry name" value="ACP-like"/>
    <property type="match status" value="2"/>
</dbReference>
<reference evidence="5 6" key="1">
    <citation type="journal article" date="2023" name="Int. J. Syst. Evol. Microbiol.">
        <title>Methylocystis iwaonis sp. nov., a type II methane-oxidizing bacterium from surface soil of a rice paddy field in Japan, and emended description of the genus Methylocystis (ex Whittenbury et al. 1970) Bowman et al. 1993.</title>
        <authorList>
            <person name="Kaise H."/>
            <person name="Sawadogo J.B."/>
            <person name="Alam M.S."/>
            <person name="Ueno C."/>
            <person name="Dianou D."/>
            <person name="Shinjo R."/>
            <person name="Asakawa S."/>
        </authorList>
    </citation>
    <scope>NUCLEOTIDE SEQUENCE [LARGE SCALE GENOMIC DNA]</scope>
    <source>
        <strain evidence="5 6">SS37A-Re</strain>
    </source>
</reference>
<dbReference type="EMBL" id="AP027143">
    <property type="protein sequence ID" value="BDV36239.1"/>
    <property type="molecule type" value="Genomic_DNA"/>
</dbReference>
<comment type="cofactor">
    <cofactor evidence="1">
        <name>pyridoxal 5'-phosphate</name>
        <dbReference type="ChEBI" id="CHEBI:597326"/>
    </cofactor>
</comment>
<feature type="domain" description="Carrier" evidence="4">
    <location>
        <begin position="22"/>
        <end position="83"/>
    </location>
</feature>
<dbReference type="InterPro" id="IPR015421">
    <property type="entry name" value="PyrdxlP-dep_Trfase_major"/>
</dbReference>
<dbReference type="InterPro" id="IPR015422">
    <property type="entry name" value="PyrdxlP-dep_Trfase_small"/>
</dbReference>
<dbReference type="PANTHER" id="PTHR13693">
    <property type="entry name" value="CLASS II AMINOTRANSFERASE/8-AMINO-7-OXONONANOATE SYNTHASE"/>
    <property type="match status" value="1"/>
</dbReference>
<dbReference type="Proteomes" id="UP001317629">
    <property type="component" value="Plasmid pSS37A-Re-1"/>
</dbReference>
<dbReference type="InterPro" id="IPR004839">
    <property type="entry name" value="Aminotransferase_I/II_large"/>
</dbReference>
<dbReference type="Pfam" id="PF00155">
    <property type="entry name" value="Aminotran_1_2"/>
    <property type="match status" value="1"/>
</dbReference>
<feature type="domain" description="Aminotransferase class I/classII large" evidence="3">
    <location>
        <begin position="345"/>
        <end position="684"/>
    </location>
</feature>
<dbReference type="CDD" id="cd06454">
    <property type="entry name" value="KBL_like"/>
    <property type="match status" value="1"/>
</dbReference>
<evidence type="ECO:0000313" key="6">
    <source>
        <dbReference type="Proteomes" id="UP001317629"/>
    </source>
</evidence>
<dbReference type="Gene3D" id="3.40.640.10">
    <property type="entry name" value="Type I PLP-dependent aspartate aminotransferase-like (Major domain)"/>
    <property type="match status" value="1"/>
</dbReference>
<organism evidence="5 6">
    <name type="scientific">Methylocystis iwaonis</name>
    <dbReference type="NCBI Taxonomy" id="2885079"/>
    <lineage>
        <taxon>Bacteria</taxon>
        <taxon>Pseudomonadati</taxon>
        <taxon>Pseudomonadota</taxon>
        <taxon>Alphaproteobacteria</taxon>
        <taxon>Hyphomicrobiales</taxon>
        <taxon>Methylocystaceae</taxon>
        <taxon>Methylocystis</taxon>
    </lineage>
</organism>
<dbReference type="Gene3D" id="3.90.1150.10">
    <property type="entry name" value="Aspartate Aminotransferase, domain 1"/>
    <property type="match status" value="1"/>
</dbReference>
<evidence type="ECO:0000259" key="3">
    <source>
        <dbReference type="Pfam" id="PF00155"/>
    </source>
</evidence>
<name>A0ABN6VKF9_9HYPH</name>
<dbReference type="SUPFAM" id="SSF47336">
    <property type="entry name" value="ACP-like"/>
    <property type="match status" value="1"/>
</dbReference>
<evidence type="ECO:0000256" key="2">
    <source>
        <dbReference type="ARBA" id="ARBA00022679"/>
    </source>
</evidence>